<sequence length="139" mass="15469">MNKTQQNRNGYRGGSQGGNQSNFGQCRCGNRNGFGQTQNEDQTRNENLMTPETATAAMQDQRPRGLGNGQGRFRRNAAMQNDAEMQSAQWQKDMGRGRRRRLRDGSCLNRMARQMNPTPHSSLAGEDATAGSERETPCT</sequence>
<evidence type="ECO:0000256" key="1">
    <source>
        <dbReference type="SAM" id="MobiDB-lite"/>
    </source>
</evidence>
<evidence type="ECO:0000313" key="2">
    <source>
        <dbReference type="EMBL" id="GFM33074.1"/>
    </source>
</evidence>
<organism evidence="2 3">
    <name type="scientific">Desulfovibrio subterraneus</name>
    <dbReference type="NCBI Taxonomy" id="2718620"/>
    <lineage>
        <taxon>Bacteria</taxon>
        <taxon>Pseudomonadati</taxon>
        <taxon>Thermodesulfobacteriota</taxon>
        <taxon>Desulfovibrionia</taxon>
        <taxon>Desulfovibrionales</taxon>
        <taxon>Desulfovibrionaceae</taxon>
        <taxon>Desulfovibrio</taxon>
    </lineage>
</organism>
<evidence type="ECO:0000313" key="3">
    <source>
        <dbReference type="Proteomes" id="UP000503840"/>
    </source>
</evidence>
<keyword evidence="3" id="KW-1185">Reference proteome</keyword>
<feature type="compositionally biased region" description="Low complexity" evidence="1">
    <location>
        <begin position="1"/>
        <end position="10"/>
    </location>
</feature>
<proteinExistence type="predicted"/>
<dbReference type="AlphaFoldDB" id="A0A7J0BJ06"/>
<reference evidence="2 3" key="1">
    <citation type="submission" date="2020-05" db="EMBL/GenBank/DDBJ databases">
        <title>Draft genome sequence of Desulfovibrio sp. strain HN2T.</title>
        <authorList>
            <person name="Ueno A."/>
            <person name="Tamazawa S."/>
            <person name="Tamamura S."/>
            <person name="Murakami T."/>
            <person name="Kiyama T."/>
            <person name="Inomata H."/>
            <person name="Amano Y."/>
            <person name="Miyakawa K."/>
            <person name="Tamaki H."/>
            <person name="Naganuma T."/>
            <person name="Kaneko K."/>
        </authorList>
    </citation>
    <scope>NUCLEOTIDE SEQUENCE [LARGE SCALE GENOMIC DNA]</scope>
    <source>
        <strain evidence="2 3">HN2</strain>
    </source>
</reference>
<feature type="region of interest" description="Disordered" evidence="1">
    <location>
        <begin position="1"/>
        <end position="139"/>
    </location>
</feature>
<accession>A0A7J0BJ06</accession>
<comment type="caution">
    <text evidence="2">The sequence shown here is derived from an EMBL/GenBank/DDBJ whole genome shotgun (WGS) entry which is preliminary data.</text>
</comment>
<feature type="compositionally biased region" description="Polar residues" evidence="1">
    <location>
        <begin position="33"/>
        <end position="58"/>
    </location>
</feature>
<dbReference type="Proteomes" id="UP000503840">
    <property type="component" value="Unassembled WGS sequence"/>
</dbReference>
<name>A0A7J0BJ06_9BACT</name>
<dbReference type="RefSeq" id="WP_174404764.1">
    <property type="nucleotide sequence ID" value="NZ_BLVO01000013.1"/>
</dbReference>
<gene>
    <name evidence="2" type="ORF">DSM101010T_14390</name>
</gene>
<dbReference type="EMBL" id="BLVO01000013">
    <property type="protein sequence ID" value="GFM33074.1"/>
    <property type="molecule type" value="Genomic_DNA"/>
</dbReference>
<protein>
    <submittedName>
        <fullName evidence="2">Uncharacterized protein</fullName>
    </submittedName>
</protein>